<accession>A0ABY7E9P3</accession>
<name>A0ABY7E9P3_MYAAR</name>
<proteinExistence type="predicted"/>
<organism evidence="1 2">
    <name type="scientific">Mya arenaria</name>
    <name type="common">Soft-shell clam</name>
    <dbReference type="NCBI Taxonomy" id="6604"/>
    <lineage>
        <taxon>Eukaryota</taxon>
        <taxon>Metazoa</taxon>
        <taxon>Spiralia</taxon>
        <taxon>Lophotrochozoa</taxon>
        <taxon>Mollusca</taxon>
        <taxon>Bivalvia</taxon>
        <taxon>Autobranchia</taxon>
        <taxon>Heteroconchia</taxon>
        <taxon>Euheterodonta</taxon>
        <taxon>Imparidentia</taxon>
        <taxon>Neoheterodontei</taxon>
        <taxon>Myida</taxon>
        <taxon>Myoidea</taxon>
        <taxon>Myidae</taxon>
        <taxon>Mya</taxon>
    </lineage>
</organism>
<protein>
    <submittedName>
        <fullName evidence="1">Uncharacterized protein</fullName>
    </submittedName>
</protein>
<reference evidence="1" key="1">
    <citation type="submission" date="2022-11" db="EMBL/GenBank/DDBJ databases">
        <title>Centuries of genome instability and evolution in soft-shell clam transmissible cancer (bioRxiv).</title>
        <authorList>
            <person name="Hart S.F.M."/>
            <person name="Yonemitsu M.A."/>
            <person name="Giersch R.M."/>
            <person name="Beal B.F."/>
            <person name="Arriagada G."/>
            <person name="Davis B.W."/>
            <person name="Ostrander E.A."/>
            <person name="Goff S.P."/>
            <person name="Metzger M.J."/>
        </authorList>
    </citation>
    <scope>NUCLEOTIDE SEQUENCE</scope>
    <source>
        <strain evidence="1">MELC-2E11</strain>
        <tissue evidence="1">Siphon/mantle</tissue>
    </source>
</reference>
<evidence type="ECO:0000313" key="1">
    <source>
        <dbReference type="EMBL" id="WAR03866.1"/>
    </source>
</evidence>
<dbReference type="EMBL" id="CP111015">
    <property type="protein sequence ID" value="WAR03866.1"/>
    <property type="molecule type" value="Genomic_DNA"/>
</dbReference>
<keyword evidence="2" id="KW-1185">Reference proteome</keyword>
<gene>
    <name evidence="1" type="ORF">MAR_010424</name>
</gene>
<sequence length="189" mass="21466">MKHQRLKYLLGSIKPTMNITGFVFLAVVAVAVHAFPAWFEPEEQMLPMDYDPATYSDDFLSNDEYLLENTEPFVPVMKRSDGGLMSVSKRIHTCAFMRRLGLPIGLCLRGSRSRVSSVPRQVPEPAAPRRKTNPYAYLKGQWPMQHMLGGSVGKRKRDPNHCQTSLPLLHLNLLASSNRAFRLITRGRR</sequence>
<evidence type="ECO:0000313" key="2">
    <source>
        <dbReference type="Proteomes" id="UP001164746"/>
    </source>
</evidence>
<dbReference type="Proteomes" id="UP001164746">
    <property type="component" value="Chromosome 4"/>
</dbReference>
<feature type="non-terminal residue" evidence="1">
    <location>
        <position position="189"/>
    </location>
</feature>